<evidence type="ECO:0000256" key="11">
    <source>
        <dbReference type="RuleBase" id="RU003781"/>
    </source>
</evidence>
<evidence type="ECO:0000256" key="8">
    <source>
        <dbReference type="ARBA" id="ARBA00051875"/>
    </source>
</evidence>
<dbReference type="GO" id="GO:0035870">
    <property type="term" value="F:dITP diphosphatase activity"/>
    <property type="evidence" value="ECO:0007669"/>
    <property type="project" value="UniProtKB-UniRule"/>
</dbReference>
<keyword evidence="4 10" id="KW-0547">Nucleotide-binding</keyword>
<comment type="catalytic activity">
    <reaction evidence="8 10">
        <text>dITP + H2O = dIMP + diphosphate + H(+)</text>
        <dbReference type="Rhea" id="RHEA:28342"/>
        <dbReference type="ChEBI" id="CHEBI:15377"/>
        <dbReference type="ChEBI" id="CHEBI:15378"/>
        <dbReference type="ChEBI" id="CHEBI:33019"/>
        <dbReference type="ChEBI" id="CHEBI:61194"/>
        <dbReference type="ChEBI" id="CHEBI:61382"/>
        <dbReference type="EC" id="3.6.1.66"/>
    </reaction>
</comment>
<evidence type="ECO:0000256" key="9">
    <source>
        <dbReference type="ARBA" id="ARBA00052017"/>
    </source>
</evidence>
<dbReference type="InterPro" id="IPR020922">
    <property type="entry name" value="dITP/XTP_pyrophosphatase"/>
</dbReference>
<feature type="binding site" evidence="10">
    <location>
        <begin position="13"/>
        <end position="18"/>
    </location>
    <ligand>
        <name>substrate</name>
    </ligand>
</feature>
<evidence type="ECO:0000256" key="1">
    <source>
        <dbReference type="ARBA" id="ARBA00008023"/>
    </source>
</evidence>
<reference evidence="12" key="1">
    <citation type="journal article" date="2020" name="mSystems">
        <title>Genome- and Community-Level Interaction Insights into Carbon Utilization and Element Cycling Functions of Hydrothermarchaeota in Hydrothermal Sediment.</title>
        <authorList>
            <person name="Zhou Z."/>
            <person name="Liu Y."/>
            <person name="Xu W."/>
            <person name="Pan J."/>
            <person name="Luo Z.H."/>
            <person name="Li M."/>
        </authorList>
    </citation>
    <scope>NUCLEOTIDE SEQUENCE [LARGE SCALE GENOMIC DNA]</scope>
    <source>
        <strain evidence="12">HyVt-533</strain>
    </source>
</reference>
<dbReference type="GO" id="GO:0000166">
    <property type="term" value="F:nucleotide binding"/>
    <property type="evidence" value="ECO:0007669"/>
    <property type="project" value="UniProtKB-KW"/>
</dbReference>
<dbReference type="NCBIfam" id="TIGR00042">
    <property type="entry name" value="RdgB/HAM1 family non-canonical purine NTP pyrophosphatase"/>
    <property type="match status" value="1"/>
</dbReference>
<dbReference type="SUPFAM" id="SSF52972">
    <property type="entry name" value="ITPase-like"/>
    <property type="match status" value="1"/>
</dbReference>
<dbReference type="EC" id="3.6.1.66" evidence="10"/>
<comment type="function">
    <text evidence="10">Pyrophosphatase that catalyzes the hydrolysis of nucleoside triphosphates to their monophosphate derivatives, with a high preference for the non-canonical purine nucleotides XTP (xanthosine triphosphate), dITP (deoxyinosine triphosphate) and ITP. Seems to function as a house-cleaning enzyme that removes non-canonical purine nucleotides from the nucleotide pool, thus preventing their incorporation into DNA/RNA and avoiding chromosomal lesions.</text>
</comment>
<evidence type="ECO:0000256" key="10">
    <source>
        <dbReference type="HAMAP-Rule" id="MF_01405"/>
    </source>
</evidence>
<feature type="binding site" evidence="10">
    <location>
        <position position="76"/>
    </location>
    <ligand>
        <name>substrate</name>
    </ligand>
</feature>
<accession>A0A7V5U1X0</accession>
<feature type="binding site" evidence="10">
    <location>
        <begin position="158"/>
        <end position="161"/>
    </location>
    <ligand>
        <name>substrate</name>
    </ligand>
</feature>
<dbReference type="EMBL" id="DROK01000037">
    <property type="protein sequence ID" value="HHI96446.1"/>
    <property type="molecule type" value="Genomic_DNA"/>
</dbReference>
<feature type="binding site" evidence="10">
    <location>
        <position position="181"/>
    </location>
    <ligand>
        <name>substrate</name>
    </ligand>
</feature>
<dbReference type="GO" id="GO:0017111">
    <property type="term" value="F:ribonucleoside triphosphate phosphatase activity"/>
    <property type="evidence" value="ECO:0007669"/>
    <property type="project" value="InterPro"/>
</dbReference>
<name>A0A7V5U1X0_9BACT</name>
<dbReference type="InterPro" id="IPR029001">
    <property type="entry name" value="ITPase-like_fam"/>
</dbReference>
<proteinExistence type="inferred from homology"/>
<sequence>MPKKKEKILVLATRNPGKLRELKALLQDLDLEVKGLEEFPEAPEVIETGQTFFENAFQKAREIALATGHLAMADDSGLEVDALGGAPGVFSARYAGPKASDEENIKKLLKELEGVPLERRTARFRCVIVVYHPSGHWFKAEGTWEGLITLEPRGEGGFGYDPVFLIPDLGKTAAEIPPELKNQLSHRAKALAEMKYKLPSFLETL</sequence>
<comment type="catalytic activity">
    <reaction evidence="10">
        <text>ITP + H2O = IMP + diphosphate + H(+)</text>
        <dbReference type="Rhea" id="RHEA:29399"/>
        <dbReference type="ChEBI" id="CHEBI:15377"/>
        <dbReference type="ChEBI" id="CHEBI:15378"/>
        <dbReference type="ChEBI" id="CHEBI:33019"/>
        <dbReference type="ChEBI" id="CHEBI:58053"/>
        <dbReference type="ChEBI" id="CHEBI:61402"/>
        <dbReference type="EC" id="3.6.1.66"/>
    </reaction>
</comment>
<evidence type="ECO:0000256" key="7">
    <source>
        <dbReference type="ARBA" id="ARBA00023080"/>
    </source>
</evidence>
<feature type="binding site" evidence="10">
    <location>
        <begin position="186"/>
        <end position="187"/>
    </location>
    <ligand>
        <name>substrate</name>
    </ligand>
</feature>
<dbReference type="PANTHER" id="PTHR11067">
    <property type="entry name" value="INOSINE TRIPHOSPHATE PYROPHOSPHATASE/HAM1 PROTEIN"/>
    <property type="match status" value="1"/>
</dbReference>
<dbReference type="Pfam" id="PF01725">
    <property type="entry name" value="Ham1p_like"/>
    <property type="match status" value="1"/>
</dbReference>
<organism evidence="12">
    <name type="scientific">Thermodesulfatator atlanticus</name>
    <dbReference type="NCBI Taxonomy" id="501497"/>
    <lineage>
        <taxon>Bacteria</taxon>
        <taxon>Pseudomonadati</taxon>
        <taxon>Thermodesulfobacteriota</taxon>
        <taxon>Thermodesulfobacteria</taxon>
        <taxon>Thermodesulfobacteriales</taxon>
        <taxon>Thermodesulfatatoraceae</taxon>
        <taxon>Thermodesulfatator</taxon>
    </lineage>
</organism>
<comment type="caution">
    <text evidence="10">Lacks conserved residue(s) required for the propagation of feature annotation.</text>
</comment>
<feature type="active site" description="Proton acceptor" evidence="10">
    <location>
        <position position="75"/>
    </location>
</feature>
<comment type="subunit">
    <text evidence="2 10">Homodimer.</text>
</comment>
<feature type="binding site" evidence="10">
    <location>
        <position position="75"/>
    </location>
    <ligand>
        <name>Mg(2+)</name>
        <dbReference type="ChEBI" id="CHEBI:18420"/>
    </ligand>
</feature>
<dbReference type="PANTHER" id="PTHR11067:SF9">
    <property type="entry name" value="INOSINE TRIPHOSPHATE PYROPHOSPHATASE"/>
    <property type="match status" value="1"/>
</dbReference>
<comment type="catalytic activity">
    <reaction evidence="9 10">
        <text>XTP + H2O = XMP + diphosphate + H(+)</text>
        <dbReference type="Rhea" id="RHEA:28610"/>
        <dbReference type="ChEBI" id="CHEBI:15377"/>
        <dbReference type="ChEBI" id="CHEBI:15378"/>
        <dbReference type="ChEBI" id="CHEBI:33019"/>
        <dbReference type="ChEBI" id="CHEBI:57464"/>
        <dbReference type="ChEBI" id="CHEBI:61314"/>
        <dbReference type="EC" id="3.6.1.66"/>
    </reaction>
</comment>
<dbReference type="FunFam" id="3.90.950.10:FF:000001">
    <property type="entry name" value="dITP/XTP pyrophosphatase"/>
    <property type="match status" value="1"/>
</dbReference>
<dbReference type="HAMAP" id="MF_01405">
    <property type="entry name" value="Non_canon_purine_NTPase"/>
    <property type="match status" value="1"/>
</dbReference>
<dbReference type="AlphaFoldDB" id="A0A7V5U1X0"/>
<evidence type="ECO:0000313" key="12">
    <source>
        <dbReference type="EMBL" id="HHI96446.1"/>
    </source>
</evidence>
<dbReference type="InterPro" id="IPR002637">
    <property type="entry name" value="RdgB/HAM1"/>
</dbReference>
<protein>
    <recommendedName>
        <fullName evidence="10">dITP/XTP pyrophosphatase</fullName>
        <ecNumber evidence="10">3.6.1.66</ecNumber>
    </recommendedName>
    <alternativeName>
        <fullName evidence="10">Non-canonical purine NTP pyrophosphatase</fullName>
    </alternativeName>
    <alternativeName>
        <fullName evidence="10">Non-standard purine NTP pyrophosphatase</fullName>
    </alternativeName>
    <alternativeName>
        <fullName evidence="10">Nucleoside-triphosphate diphosphatase</fullName>
    </alternativeName>
    <alternativeName>
        <fullName evidence="10">Nucleoside-triphosphate pyrophosphatase</fullName>
        <shortName evidence="10">NTPase</shortName>
    </alternativeName>
</protein>
<dbReference type="Proteomes" id="UP000886101">
    <property type="component" value="Unassembled WGS sequence"/>
</dbReference>
<keyword evidence="7 10" id="KW-0546">Nucleotide metabolism</keyword>
<keyword evidence="5 10" id="KW-0378">Hydrolase</keyword>
<comment type="cofactor">
    <cofactor evidence="10">
        <name>Mg(2+)</name>
        <dbReference type="ChEBI" id="CHEBI:18420"/>
    </cofactor>
    <text evidence="10">Binds 1 Mg(2+) ion per subunit.</text>
</comment>
<keyword evidence="3 10" id="KW-0479">Metal-binding</keyword>
<dbReference type="GO" id="GO:0036222">
    <property type="term" value="F:XTP diphosphatase activity"/>
    <property type="evidence" value="ECO:0007669"/>
    <property type="project" value="UniProtKB-UniRule"/>
</dbReference>
<keyword evidence="6 10" id="KW-0460">Magnesium</keyword>
<evidence type="ECO:0000256" key="2">
    <source>
        <dbReference type="ARBA" id="ARBA00011738"/>
    </source>
</evidence>
<evidence type="ECO:0000256" key="4">
    <source>
        <dbReference type="ARBA" id="ARBA00022741"/>
    </source>
</evidence>
<dbReference type="CDD" id="cd00515">
    <property type="entry name" value="HAM1"/>
    <property type="match status" value="1"/>
</dbReference>
<dbReference type="GO" id="GO:0046872">
    <property type="term" value="F:metal ion binding"/>
    <property type="evidence" value="ECO:0007669"/>
    <property type="project" value="UniProtKB-KW"/>
</dbReference>
<comment type="caution">
    <text evidence="12">The sequence shown here is derived from an EMBL/GenBank/DDBJ whole genome shotgun (WGS) entry which is preliminary data.</text>
</comment>
<dbReference type="GO" id="GO:0005829">
    <property type="term" value="C:cytosol"/>
    <property type="evidence" value="ECO:0007669"/>
    <property type="project" value="TreeGrafter"/>
</dbReference>
<evidence type="ECO:0000256" key="6">
    <source>
        <dbReference type="ARBA" id="ARBA00022842"/>
    </source>
</evidence>
<evidence type="ECO:0000256" key="5">
    <source>
        <dbReference type="ARBA" id="ARBA00022801"/>
    </source>
</evidence>
<dbReference type="GO" id="GO:0009117">
    <property type="term" value="P:nucleotide metabolic process"/>
    <property type="evidence" value="ECO:0007669"/>
    <property type="project" value="UniProtKB-KW"/>
</dbReference>
<dbReference type="Gene3D" id="3.90.950.10">
    <property type="match status" value="1"/>
</dbReference>
<dbReference type="GO" id="GO:0036220">
    <property type="term" value="F:ITP diphosphatase activity"/>
    <property type="evidence" value="ECO:0007669"/>
    <property type="project" value="UniProtKB-UniRule"/>
</dbReference>
<comment type="similarity">
    <text evidence="1 10 11">Belongs to the HAM1 NTPase family.</text>
</comment>
<gene>
    <name evidence="12" type="ORF">ENJ96_01180</name>
</gene>
<dbReference type="GO" id="GO:0009146">
    <property type="term" value="P:purine nucleoside triphosphate catabolic process"/>
    <property type="evidence" value="ECO:0007669"/>
    <property type="project" value="UniProtKB-UniRule"/>
</dbReference>
<evidence type="ECO:0000256" key="3">
    <source>
        <dbReference type="ARBA" id="ARBA00022723"/>
    </source>
</evidence>
<dbReference type="NCBIfam" id="NF011397">
    <property type="entry name" value="PRK14822.1"/>
    <property type="match status" value="1"/>
</dbReference>